<comment type="caution">
    <text evidence="1">The sequence shown here is derived from an EMBL/GenBank/DDBJ whole genome shotgun (WGS) entry which is preliminary data.</text>
</comment>
<name>K2AD52_9BACT</name>
<dbReference type="EMBL" id="AMFJ01021658">
    <property type="protein sequence ID" value="EKD65970.1"/>
    <property type="molecule type" value="Genomic_DNA"/>
</dbReference>
<dbReference type="AlphaFoldDB" id="K2AD52"/>
<accession>K2AD52</accession>
<gene>
    <name evidence="1" type="ORF">ACD_49C00072G0007</name>
</gene>
<protein>
    <submittedName>
        <fullName evidence="1">Uncharacterized protein</fullName>
    </submittedName>
</protein>
<evidence type="ECO:0000313" key="1">
    <source>
        <dbReference type="EMBL" id="EKD65970.1"/>
    </source>
</evidence>
<sequence length="184" mass="20926">MPINTVQKKQGAIKEYSQNEALIINKELDKRRITNSKLVEKIIGEQNSIPFEVLAGPKDSIKLEKPETIIFSNEPYDAPISNIFLEGTYEVSELSPEVEIAMTLTGALNYCNLLNNESLEWKPWEIWTVGMMKPFIGKTSSINHLLTSSVRDNQNDGWVVIDIATGEEKICYDSSIKFKFRLVR</sequence>
<reference evidence="1" key="1">
    <citation type="journal article" date="2012" name="Science">
        <title>Fermentation, hydrogen, and sulfur metabolism in multiple uncultivated bacterial phyla.</title>
        <authorList>
            <person name="Wrighton K.C."/>
            <person name="Thomas B.C."/>
            <person name="Sharon I."/>
            <person name="Miller C.S."/>
            <person name="Castelle C.J."/>
            <person name="VerBerkmoes N.C."/>
            <person name="Wilkins M.J."/>
            <person name="Hettich R.L."/>
            <person name="Lipton M.S."/>
            <person name="Williams K.H."/>
            <person name="Long P.E."/>
            <person name="Banfield J.F."/>
        </authorList>
    </citation>
    <scope>NUCLEOTIDE SEQUENCE [LARGE SCALE GENOMIC DNA]</scope>
</reference>
<proteinExistence type="predicted"/>
<organism evidence="1">
    <name type="scientific">uncultured bacterium</name>
    <name type="common">gcode 4</name>
    <dbReference type="NCBI Taxonomy" id="1234023"/>
    <lineage>
        <taxon>Bacteria</taxon>
        <taxon>environmental samples</taxon>
    </lineage>
</organism>